<name>A0A2N3HXA9_9BACT</name>
<keyword evidence="3" id="KW-1185">Reference proteome</keyword>
<evidence type="ECO:0000313" key="2">
    <source>
        <dbReference type="EMBL" id="PKQ62671.1"/>
    </source>
</evidence>
<evidence type="ECO:0000256" key="1">
    <source>
        <dbReference type="SAM" id="SignalP"/>
    </source>
</evidence>
<keyword evidence="1" id="KW-0732">Signal</keyword>
<evidence type="ECO:0008006" key="4">
    <source>
        <dbReference type="Google" id="ProtNLM"/>
    </source>
</evidence>
<protein>
    <recommendedName>
        <fullName evidence="4">DUF4890 domain-containing protein</fullName>
    </recommendedName>
</protein>
<dbReference type="RefSeq" id="WP_143470930.1">
    <property type="nucleotide sequence ID" value="NZ_MVDE01000033.1"/>
</dbReference>
<gene>
    <name evidence="2" type="ORF">BZG01_16980</name>
</gene>
<feature type="signal peptide" evidence="1">
    <location>
        <begin position="1"/>
        <end position="25"/>
    </location>
</feature>
<dbReference type="AlphaFoldDB" id="A0A2N3HXA9"/>
<feature type="chain" id="PRO_5014606515" description="DUF4890 domain-containing protein" evidence="1">
    <location>
        <begin position="26"/>
        <end position="129"/>
    </location>
</feature>
<dbReference type="EMBL" id="MVDE01000033">
    <property type="protein sequence ID" value="PKQ62671.1"/>
    <property type="molecule type" value="Genomic_DNA"/>
</dbReference>
<organism evidence="2 3">
    <name type="scientific">Labilibaculum manganireducens</name>
    <dbReference type="NCBI Taxonomy" id="1940525"/>
    <lineage>
        <taxon>Bacteria</taxon>
        <taxon>Pseudomonadati</taxon>
        <taxon>Bacteroidota</taxon>
        <taxon>Bacteroidia</taxon>
        <taxon>Marinilabiliales</taxon>
        <taxon>Marinifilaceae</taxon>
        <taxon>Labilibaculum</taxon>
    </lineage>
</organism>
<comment type="caution">
    <text evidence="2">The sequence shown here is derived from an EMBL/GenBank/DDBJ whole genome shotgun (WGS) entry which is preliminary data.</text>
</comment>
<proteinExistence type="predicted"/>
<dbReference type="Proteomes" id="UP000233618">
    <property type="component" value="Unassembled WGS sequence"/>
</dbReference>
<sequence length="129" mass="14949">MRIIKLTIILRIAVMMLLDVNFAQAQQRDQQGPPPIPDASQIKTMVMKLSGTLVLNDVQSKQMYDLFTAHFEELSAKIESSNHPRSEMEALKTKFETEVKSILTTEQQKQFEVFMKQNEPKHRPHHSQE</sequence>
<evidence type="ECO:0000313" key="3">
    <source>
        <dbReference type="Proteomes" id="UP000233618"/>
    </source>
</evidence>
<reference evidence="2 3" key="1">
    <citation type="journal article" date="2017" name="Front. Microbiol.">
        <title>Labilibaculum manganireducens gen. nov., sp. nov. and Labilibaculum filiforme sp. nov., Novel Bacteroidetes Isolated from Subsurface Sediments of the Baltic Sea.</title>
        <authorList>
            <person name="Vandieken V."/>
            <person name="Marshall I.P."/>
            <person name="Niemann H."/>
            <person name="Engelen B."/>
            <person name="Cypionka H."/>
        </authorList>
    </citation>
    <scope>NUCLEOTIDE SEQUENCE [LARGE SCALE GENOMIC DNA]</scope>
    <source>
        <strain evidence="2 3">59.10-2M</strain>
    </source>
</reference>
<accession>A0A2N3HXA9</accession>